<dbReference type="OrthoDB" id="2672454at2759"/>
<protein>
    <submittedName>
        <fullName evidence="2">Uncharacterized protein</fullName>
    </submittedName>
</protein>
<evidence type="ECO:0000256" key="1">
    <source>
        <dbReference type="SAM" id="MobiDB-lite"/>
    </source>
</evidence>
<feature type="compositionally biased region" description="Basic and acidic residues" evidence="1">
    <location>
        <begin position="497"/>
        <end position="517"/>
    </location>
</feature>
<organism evidence="2 3">
    <name type="scientific">Marasmius oreades</name>
    <name type="common">fairy-ring Marasmius</name>
    <dbReference type="NCBI Taxonomy" id="181124"/>
    <lineage>
        <taxon>Eukaryota</taxon>
        <taxon>Fungi</taxon>
        <taxon>Dikarya</taxon>
        <taxon>Basidiomycota</taxon>
        <taxon>Agaricomycotina</taxon>
        <taxon>Agaricomycetes</taxon>
        <taxon>Agaricomycetidae</taxon>
        <taxon>Agaricales</taxon>
        <taxon>Marasmiineae</taxon>
        <taxon>Marasmiaceae</taxon>
        <taxon>Marasmius</taxon>
    </lineage>
</organism>
<feature type="compositionally biased region" description="Low complexity" evidence="1">
    <location>
        <begin position="464"/>
        <end position="486"/>
    </location>
</feature>
<sequence>MEPHPPPDSGLDFPDAPFIPYNKVALRLLEMHFKDAPYVLNPPSASDENVDTVMHSTEVPPVASQSSGSNILQETLSPLPNQPSGSLPHIPSPSSVNEDVEMTLYEEPSLHDQRMDDSPPTGPPVDQETSIQQSLLDSDSDCRSMHSDESMQDDEDVSGVSGDIGEVVGSDADETVNFLRRFNILVDAEYRQTICVECSRIVHHPHMHGHQKCEHFKYRPGQHNTAKLPPKQQIDAALSFLGADTPLPIPKTGIPAIPGVEVESGIQCIETGCLACFSGKNKRGLIYRHYARIHPLVQPLPKFEKFPKLLCQSSSTQKSQRFYFHVTSTDQLTSQAFMDVMTKAKAVDLFNPSDIFHASESAQERNTAFTHTRWDLLLEGVKVADLRGLAQLALRPGEEYLESLKGFVRQYYEAIVKDISKLTNLTRRYIMSYKFGVPKDQPFKRPQERGTIDKDSDYMSRHGPSPSSFTRPSPTGLLGLPRGRLGAETLGHGQGTARDREGQMQGTTRDREDAGDD</sequence>
<feature type="region of interest" description="Disordered" evidence="1">
    <location>
        <begin position="59"/>
        <end position="96"/>
    </location>
</feature>
<accession>A0A9P7S3B2</accession>
<evidence type="ECO:0000313" key="2">
    <source>
        <dbReference type="EMBL" id="KAG7094500.1"/>
    </source>
</evidence>
<dbReference type="Proteomes" id="UP001049176">
    <property type="component" value="Chromosome 4"/>
</dbReference>
<dbReference type="AlphaFoldDB" id="A0A9P7S3B2"/>
<evidence type="ECO:0000313" key="3">
    <source>
        <dbReference type="Proteomes" id="UP001049176"/>
    </source>
</evidence>
<feature type="compositionally biased region" description="Basic and acidic residues" evidence="1">
    <location>
        <begin position="140"/>
        <end position="149"/>
    </location>
</feature>
<reference evidence="2" key="1">
    <citation type="journal article" date="2021" name="Genome Biol. Evol.">
        <title>The assembled and annotated genome of the fairy-ring fungus Marasmius oreades.</title>
        <authorList>
            <person name="Hiltunen M."/>
            <person name="Ament-Velasquez S.L."/>
            <person name="Johannesson H."/>
        </authorList>
    </citation>
    <scope>NUCLEOTIDE SEQUENCE</scope>
    <source>
        <strain evidence="2">03SP1</strain>
    </source>
</reference>
<feature type="region of interest" description="Disordered" evidence="1">
    <location>
        <begin position="440"/>
        <end position="517"/>
    </location>
</feature>
<keyword evidence="3" id="KW-1185">Reference proteome</keyword>
<dbReference type="EMBL" id="CM032184">
    <property type="protein sequence ID" value="KAG7094500.1"/>
    <property type="molecule type" value="Genomic_DNA"/>
</dbReference>
<gene>
    <name evidence="2" type="ORF">E1B28_008099</name>
</gene>
<dbReference type="KEGG" id="more:E1B28_008099"/>
<dbReference type="RefSeq" id="XP_043010970.1">
    <property type="nucleotide sequence ID" value="XM_043152883.1"/>
</dbReference>
<proteinExistence type="predicted"/>
<name>A0A9P7S3B2_9AGAR</name>
<dbReference type="GeneID" id="66077175"/>
<feature type="region of interest" description="Disordered" evidence="1">
    <location>
        <begin position="111"/>
        <end position="164"/>
    </location>
</feature>
<feature type="compositionally biased region" description="Basic and acidic residues" evidence="1">
    <location>
        <begin position="441"/>
        <end position="460"/>
    </location>
</feature>
<feature type="compositionally biased region" description="Polar residues" evidence="1">
    <location>
        <begin position="63"/>
        <end position="85"/>
    </location>
</feature>
<comment type="caution">
    <text evidence="2">The sequence shown here is derived from an EMBL/GenBank/DDBJ whole genome shotgun (WGS) entry which is preliminary data.</text>
</comment>